<dbReference type="InterPro" id="IPR010917">
    <property type="entry name" value="TonB_rcpt_CS"/>
</dbReference>
<gene>
    <name evidence="17" type="ORF">CRU91_05945</name>
</gene>
<dbReference type="SUPFAM" id="SSF56935">
    <property type="entry name" value="Porins"/>
    <property type="match status" value="1"/>
</dbReference>
<evidence type="ECO:0000313" key="18">
    <source>
        <dbReference type="Proteomes" id="UP000252669"/>
    </source>
</evidence>
<comment type="similarity">
    <text evidence="12 13">Belongs to the TonB-dependent receptor family.</text>
</comment>
<dbReference type="AlphaFoldDB" id="A0A366MTE4"/>
<dbReference type="GO" id="GO:0006826">
    <property type="term" value="P:iron ion transport"/>
    <property type="evidence" value="ECO:0007669"/>
    <property type="project" value="UniProtKB-KW"/>
</dbReference>
<evidence type="ECO:0000256" key="7">
    <source>
        <dbReference type="ARBA" id="ARBA00023004"/>
    </source>
</evidence>
<comment type="subcellular location">
    <subcellularLocation>
        <location evidence="1 12">Cell outer membrane</location>
        <topology evidence="1 12">Multi-pass membrane protein</topology>
    </subcellularLocation>
</comment>
<name>A0A366MTE4_9BACT</name>
<keyword evidence="6 14" id="KW-0732">Signal</keyword>
<evidence type="ECO:0000256" key="9">
    <source>
        <dbReference type="ARBA" id="ARBA00023077"/>
    </source>
</evidence>
<dbReference type="InterPro" id="IPR039426">
    <property type="entry name" value="TonB-dep_rcpt-like"/>
</dbReference>
<evidence type="ECO:0000256" key="6">
    <source>
        <dbReference type="ARBA" id="ARBA00022729"/>
    </source>
</evidence>
<dbReference type="InterPro" id="IPR012910">
    <property type="entry name" value="Plug_dom"/>
</dbReference>
<keyword evidence="4" id="KW-0410">Iron transport</keyword>
<keyword evidence="2 12" id="KW-0813">Transport</keyword>
<dbReference type="Proteomes" id="UP000252669">
    <property type="component" value="Unassembled WGS sequence"/>
</dbReference>
<keyword evidence="11 12" id="KW-0998">Cell outer membrane</keyword>
<dbReference type="Pfam" id="PF00593">
    <property type="entry name" value="TonB_dep_Rec_b-barrel"/>
    <property type="match status" value="1"/>
</dbReference>
<reference evidence="17 18" key="1">
    <citation type="submission" date="2017-10" db="EMBL/GenBank/DDBJ databases">
        <title>Genomics of the genus Arcobacter.</title>
        <authorList>
            <person name="Perez-Cataluna A."/>
            <person name="Figueras M.J."/>
        </authorList>
    </citation>
    <scope>NUCLEOTIDE SEQUENCE [LARGE SCALE GENOMIC DNA]</scope>
    <source>
        <strain evidence="17 18">CECT 9230</strain>
    </source>
</reference>
<evidence type="ECO:0000256" key="3">
    <source>
        <dbReference type="ARBA" id="ARBA00022452"/>
    </source>
</evidence>
<evidence type="ECO:0000256" key="2">
    <source>
        <dbReference type="ARBA" id="ARBA00022448"/>
    </source>
</evidence>
<keyword evidence="3 12" id="KW-1134">Transmembrane beta strand</keyword>
<evidence type="ECO:0000256" key="14">
    <source>
        <dbReference type="SAM" id="SignalP"/>
    </source>
</evidence>
<evidence type="ECO:0000259" key="16">
    <source>
        <dbReference type="Pfam" id="PF07715"/>
    </source>
</evidence>
<keyword evidence="17" id="KW-0675">Receptor</keyword>
<keyword evidence="9 13" id="KW-0798">TonB box</keyword>
<keyword evidence="8" id="KW-0406">Ion transport</keyword>
<evidence type="ECO:0000259" key="15">
    <source>
        <dbReference type="Pfam" id="PF00593"/>
    </source>
</evidence>
<evidence type="ECO:0000313" key="17">
    <source>
        <dbReference type="EMBL" id="RBQ29123.1"/>
    </source>
</evidence>
<organism evidence="17 18">
    <name type="scientific">Aliarcobacter vitoriensis</name>
    <dbReference type="NCBI Taxonomy" id="2011099"/>
    <lineage>
        <taxon>Bacteria</taxon>
        <taxon>Pseudomonadati</taxon>
        <taxon>Campylobacterota</taxon>
        <taxon>Epsilonproteobacteria</taxon>
        <taxon>Campylobacterales</taxon>
        <taxon>Arcobacteraceae</taxon>
        <taxon>Aliarcobacter</taxon>
    </lineage>
</organism>
<keyword evidence="18" id="KW-1185">Reference proteome</keyword>
<evidence type="ECO:0000256" key="8">
    <source>
        <dbReference type="ARBA" id="ARBA00023065"/>
    </source>
</evidence>
<comment type="caution">
    <text evidence="17">The sequence shown here is derived from an EMBL/GenBank/DDBJ whole genome shotgun (WGS) entry which is preliminary data.</text>
</comment>
<feature type="chain" id="PRO_5016604815" evidence="14">
    <location>
        <begin position="22"/>
        <end position="705"/>
    </location>
</feature>
<dbReference type="GO" id="GO:0009279">
    <property type="term" value="C:cell outer membrane"/>
    <property type="evidence" value="ECO:0007669"/>
    <property type="project" value="UniProtKB-SubCell"/>
</dbReference>
<dbReference type="PROSITE" id="PS01156">
    <property type="entry name" value="TONB_DEPENDENT_REC_2"/>
    <property type="match status" value="1"/>
</dbReference>
<sequence>MYKALSKFTIMSLIASQICLANDSKTTTLEEITVSANKMEENIQDVPQSISVVSENDMEEKAIKSVPDIIEKIPNLSSTYMYSERVNFRGINTSVFTNNNPVVIYIDGVPHSSVYGFDASLQNAQQVEILRGPQGALYGKDSIGGVINIITKKHKNELNGHIGAEYGTDNFMQTTFNANGAVITDKLFLGINGKVGKDDGWQTNHNPNQDKDSTRKEFHQLNANLTFKATDNFTMALNIFNDKDYKYGFEGGAVHQTQNINDFKRKDFKDVNYETDTYMKNKSNAQSLKMEYSFDDNNSLTSITANKNMDIDGTWDVDLGNNPSYDGMSMFQDAKSKNFSQEIRLAGENNLFRYITGIYFEKDSFDFDNYGNEYPGYLLGDPFGAGVGVKFNSVSQADSSTYAAFGQVIIPFGESYELTLGGRYQKIKKQMNLDYYYNPINVSANPIFQFDEEHTWNSFLPKVAISKKFDNKLTTYVTASKGYLPGGYNNYASSGNEEDNRFDAQTSMNYEVGLKGSFLDDKLLFATSLFYLDIKDIHVYSTDKTTGMMYTSNAGEADSKGVELELAYNINNNWRVDTSIGIMKATYSNFIDASDNNNKNNKIERTPSHSANFGVSYYGDSGFYGRVDIRNQGDMYFNAQNSLKQDSYTIANAKIGYLFDDFDVYTYVKNITDESYIVALEEMAEFRQLTYGKGRFIGVGLKYSF</sequence>
<evidence type="ECO:0000256" key="13">
    <source>
        <dbReference type="RuleBase" id="RU003357"/>
    </source>
</evidence>
<dbReference type="CDD" id="cd01347">
    <property type="entry name" value="ligand_gated_channel"/>
    <property type="match status" value="1"/>
</dbReference>
<evidence type="ECO:0000256" key="4">
    <source>
        <dbReference type="ARBA" id="ARBA00022496"/>
    </source>
</evidence>
<accession>A0A366MTE4</accession>
<evidence type="ECO:0000256" key="11">
    <source>
        <dbReference type="ARBA" id="ARBA00023237"/>
    </source>
</evidence>
<dbReference type="PANTHER" id="PTHR32552">
    <property type="entry name" value="FERRICHROME IRON RECEPTOR-RELATED"/>
    <property type="match status" value="1"/>
</dbReference>
<proteinExistence type="inferred from homology"/>
<dbReference type="Gene3D" id="2.40.170.20">
    <property type="entry name" value="TonB-dependent receptor, beta-barrel domain"/>
    <property type="match status" value="1"/>
</dbReference>
<dbReference type="PROSITE" id="PS52016">
    <property type="entry name" value="TONB_DEPENDENT_REC_3"/>
    <property type="match status" value="1"/>
</dbReference>
<dbReference type="EMBL" id="PDKB01000008">
    <property type="protein sequence ID" value="RBQ29123.1"/>
    <property type="molecule type" value="Genomic_DNA"/>
</dbReference>
<feature type="domain" description="TonB-dependent receptor plug" evidence="16">
    <location>
        <begin position="43"/>
        <end position="146"/>
    </location>
</feature>
<evidence type="ECO:0000256" key="12">
    <source>
        <dbReference type="PROSITE-ProRule" id="PRU01360"/>
    </source>
</evidence>
<keyword evidence="7" id="KW-0408">Iron</keyword>
<evidence type="ECO:0000256" key="1">
    <source>
        <dbReference type="ARBA" id="ARBA00004571"/>
    </source>
</evidence>
<evidence type="ECO:0000256" key="10">
    <source>
        <dbReference type="ARBA" id="ARBA00023136"/>
    </source>
</evidence>
<feature type="signal peptide" evidence="14">
    <location>
        <begin position="1"/>
        <end position="21"/>
    </location>
</feature>
<feature type="domain" description="TonB-dependent receptor-like beta-barrel" evidence="15">
    <location>
        <begin position="255"/>
        <end position="671"/>
    </location>
</feature>
<dbReference type="RefSeq" id="WP_113894304.1">
    <property type="nucleotide sequence ID" value="NZ_JANJGA010000009.1"/>
</dbReference>
<dbReference type="OrthoDB" id="9763670at2"/>
<dbReference type="InterPro" id="IPR036942">
    <property type="entry name" value="Beta-barrel_TonB_sf"/>
</dbReference>
<dbReference type="InterPro" id="IPR000531">
    <property type="entry name" value="Beta-barrel_TonB"/>
</dbReference>
<dbReference type="Pfam" id="PF07715">
    <property type="entry name" value="Plug"/>
    <property type="match status" value="1"/>
</dbReference>
<keyword evidence="10 12" id="KW-0472">Membrane</keyword>
<dbReference type="PANTHER" id="PTHR32552:SF81">
    <property type="entry name" value="TONB-DEPENDENT OUTER MEMBRANE RECEPTOR"/>
    <property type="match status" value="1"/>
</dbReference>
<protein>
    <submittedName>
        <fullName evidence="17">TonB-dependent siderophore receptor</fullName>
    </submittedName>
</protein>
<evidence type="ECO:0000256" key="5">
    <source>
        <dbReference type="ARBA" id="ARBA00022692"/>
    </source>
</evidence>
<keyword evidence="5 12" id="KW-0812">Transmembrane</keyword>